<keyword evidence="5" id="KW-0469">Meiosis</keyword>
<keyword evidence="4" id="KW-0539">Nucleus</keyword>
<comment type="similarity">
    <text evidence="2">Belongs to the HOP2 family.</text>
</comment>
<dbReference type="GO" id="GO:0000709">
    <property type="term" value="P:meiotic joint molecule formation"/>
    <property type="evidence" value="ECO:0007669"/>
    <property type="project" value="TreeGrafter"/>
</dbReference>
<feature type="coiled-coil region" evidence="6">
    <location>
        <begin position="127"/>
        <end position="154"/>
    </location>
</feature>
<comment type="subcellular location">
    <subcellularLocation>
        <location evidence="1">Nucleus</location>
    </subcellularLocation>
</comment>
<evidence type="ECO:0000259" key="7">
    <source>
        <dbReference type="Pfam" id="PF07106"/>
    </source>
</evidence>
<evidence type="ECO:0000313" key="8">
    <source>
        <dbReference type="EMBL" id="EME77829.1"/>
    </source>
</evidence>
<dbReference type="GO" id="GO:0000794">
    <property type="term" value="C:condensed nuclear chromosome"/>
    <property type="evidence" value="ECO:0007669"/>
    <property type="project" value="TreeGrafter"/>
</dbReference>
<sequence length="219" mass="24689">MAKTKEDAKDKIPKLTPQQSAEVILAYLKQTNRPYSAKEISENIKGAKTAVITQAAAQKLLKDLHERKEIEGKASGKSMPEEDEDFHEKLAATSAETTRLREELIAMKDEEKELRLSLRQGANTIPLGEIKKNVAAMTTEKAQLEERLAKLKNGSTKPIDPAKRDRINKSYKKLSKQASNRRKICKFLWETVLDALENGNADPETINDLKEEFAVDSWL</sequence>
<organism evidence="8 9">
    <name type="scientific">Pseudocercospora fijiensis (strain CIRAD86)</name>
    <name type="common">Black leaf streak disease fungus</name>
    <name type="synonym">Mycosphaerella fijiensis</name>
    <dbReference type="NCBI Taxonomy" id="383855"/>
    <lineage>
        <taxon>Eukaryota</taxon>
        <taxon>Fungi</taxon>
        <taxon>Dikarya</taxon>
        <taxon>Ascomycota</taxon>
        <taxon>Pezizomycotina</taxon>
        <taxon>Dothideomycetes</taxon>
        <taxon>Dothideomycetidae</taxon>
        <taxon>Mycosphaerellales</taxon>
        <taxon>Mycosphaerellaceae</taxon>
        <taxon>Pseudocercospora</taxon>
    </lineage>
</organism>
<evidence type="ECO:0000256" key="4">
    <source>
        <dbReference type="ARBA" id="ARBA00023242"/>
    </source>
</evidence>
<dbReference type="GO" id="GO:0010774">
    <property type="term" value="P:meiotic strand invasion involved in reciprocal meiotic recombination"/>
    <property type="evidence" value="ECO:0007669"/>
    <property type="project" value="TreeGrafter"/>
</dbReference>
<reference evidence="8 9" key="1">
    <citation type="journal article" date="2012" name="PLoS Pathog.">
        <title>Diverse lifestyles and strategies of plant pathogenesis encoded in the genomes of eighteen Dothideomycetes fungi.</title>
        <authorList>
            <person name="Ohm R.A."/>
            <person name="Feau N."/>
            <person name="Henrissat B."/>
            <person name="Schoch C.L."/>
            <person name="Horwitz B.A."/>
            <person name="Barry K.W."/>
            <person name="Condon B.J."/>
            <person name="Copeland A.C."/>
            <person name="Dhillon B."/>
            <person name="Glaser F."/>
            <person name="Hesse C.N."/>
            <person name="Kosti I."/>
            <person name="LaButti K."/>
            <person name="Lindquist E.A."/>
            <person name="Lucas S."/>
            <person name="Salamov A.A."/>
            <person name="Bradshaw R.E."/>
            <person name="Ciuffetti L."/>
            <person name="Hamelin R.C."/>
            <person name="Kema G.H.J."/>
            <person name="Lawrence C."/>
            <person name="Scott J.A."/>
            <person name="Spatafora J.W."/>
            <person name="Turgeon B.G."/>
            <person name="de Wit P.J.G.M."/>
            <person name="Zhong S."/>
            <person name="Goodwin S.B."/>
            <person name="Grigoriev I.V."/>
        </authorList>
    </citation>
    <scope>NUCLEOTIDE SEQUENCE [LARGE SCALE GENOMIC DNA]</scope>
    <source>
        <strain evidence="8 9">CIRAD86</strain>
    </source>
</reference>
<keyword evidence="9" id="KW-1185">Reference proteome</keyword>
<dbReference type="eggNOG" id="KOG4603">
    <property type="taxonomic scope" value="Eukaryota"/>
</dbReference>
<protein>
    <recommendedName>
        <fullName evidence="7">Homologous-pairing protein 2 winged helix domain-containing protein</fullName>
    </recommendedName>
</protein>
<dbReference type="OrthoDB" id="272266at2759"/>
<dbReference type="KEGG" id="pfj:MYCFIDRAFT_79089"/>
<gene>
    <name evidence="8" type="ORF">MYCFIDRAFT_79089</name>
</gene>
<dbReference type="AlphaFoldDB" id="M2ZFD0"/>
<proteinExistence type="inferred from homology"/>
<dbReference type="PANTHER" id="PTHR15938">
    <property type="entry name" value="TBP-1 INTERACTING PROTEIN"/>
    <property type="match status" value="1"/>
</dbReference>
<evidence type="ECO:0000313" key="9">
    <source>
        <dbReference type="Proteomes" id="UP000016932"/>
    </source>
</evidence>
<accession>M2ZFD0</accession>
<dbReference type="GO" id="GO:0120231">
    <property type="term" value="C:DNA recombinase auxiliary factor complex"/>
    <property type="evidence" value="ECO:0007669"/>
    <property type="project" value="TreeGrafter"/>
</dbReference>
<feature type="domain" description="Homologous-pairing protein 2 winged helix" evidence="7">
    <location>
        <begin position="21"/>
        <end position="78"/>
    </location>
</feature>
<dbReference type="VEuPathDB" id="FungiDB:MYCFIDRAFT_79089"/>
<dbReference type="Proteomes" id="UP000016932">
    <property type="component" value="Unassembled WGS sequence"/>
</dbReference>
<evidence type="ECO:0000256" key="1">
    <source>
        <dbReference type="ARBA" id="ARBA00004123"/>
    </source>
</evidence>
<dbReference type="EMBL" id="KB446564">
    <property type="protein sequence ID" value="EME77829.1"/>
    <property type="molecule type" value="Genomic_DNA"/>
</dbReference>
<evidence type="ECO:0000256" key="5">
    <source>
        <dbReference type="ARBA" id="ARBA00023254"/>
    </source>
</evidence>
<keyword evidence="3" id="KW-0233">DNA recombination</keyword>
<dbReference type="Gene3D" id="1.10.10.10">
    <property type="entry name" value="Winged helix-like DNA-binding domain superfamily/Winged helix DNA-binding domain"/>
    <property type="match status" value="1"/>
</dbReference>
<evidence type="ECO:0000256" key="3">
    <source>
        <dbReference type="ARBA" id="ARBA00023172"/>
    </source>
</evidence>
<name>M2ZFD0_PSEFD</name>
<dbReference type="PANTHER" id="PTHR15938:SF0">
    <property type="entry name" value="HOMOLOGOUS-PAIRING PROTEIN 2 HOMOLOG"/>
    <property type="match status" value="1"/>
</dbReference>
<dbReference type="GO" id="GO:0007129">
    <property type="term" value="P:homologous chromosome pairing at meiosis"/>
    <property type="evidence" value="ECO:0007669"/>
    <property type="project" value="TreeGrafter"/>
</dbReference>
<evidence type="ECO:0000256" key="6">
    <source>
        <dbReference type="SAM" id="Coils"/>
    </source>
</evidence>
<dbReference type="GeneID" id="19341550"/>
<dbReference type="InterPro" id="IPR036388">
    <property type="entry name" value="WH-like_DNA-bd_sf"/>
</dbReference>
<dbReference type="STRING" id="383855.M2ZFD0"/>
<keyword evidence="6" id="KW-0175">Coiled coil</keyword>
<evidence type="ECO:0000256" key="2">
    <source>
        <dbReference type="ARBA" id="ARBA00007922"/>
    </source>
</evidence>
<dbReference type="HOGENOM" id="CLU_063266_3_1_1"/>
<dbReference type="RefSeq" id="XP_007931591.1">
    <property type="nucleotide sequence ID" value="XM_007933400.1"/>
</dbReference>
<dbReference type="Pfam" id="PF07106">
    <property type="entry name" value="WHD_TBPIP"/>
    <property type="match status" value="1"/>
</dbReference>
<dbReference type="GO" id="GO:0120230">
    <property type="term" value="F:recombinase activator activity"/>
    <property type="evidence" value="ECO:0007669"/>
    <property type="project" value="TreeGrafter"/>
</dbReference>
<dbReference type="GO" id="GO:0003690">
    <property type="term" value="F:double-stranded DNA binding"/>
    <property type="evidence" value="ECO:0007669"/>
    <property type="project" value="TreeGrafter"/>
</dbReference>
<dbReference type="InterPro" id="IPR010776">
    <property type="entry name" value="Hop2_WH_dom"/>
</dbReference>